<name>A0A7R9MKS7_9ACAR</name>
<comment type="similarity">
    <text evidence="3">Belongs to the CD36 family.</text>
</comment>
<evidence type="ECO:0000256" key="11">
    <source>
        <dbReference type="ARBA" id="ARBA00040821"/>
    </source>
</evidence>
<dbReference type="EMBL" id="CAJPVJ010021722">
    <property type="protein sequence ID" value="CAG2178042.1"/>
    <property type="molecule type" value="Genomic_DNA"/>
</dbReference>
<evidence type="ECO:0000256" key="13">
    <source>
        <dbReference type="SAM" id="Phobius"/>
    </source>
</evidence>
<keyword evidence="15" id="KW-1185">Reference proteome</keyword>
<evidence type="ECO:0000256" key="10">
    <source>
        <dbReference type="ARBA" id="ARBA00023180"/>
    </source>
</evidence>
<dbReference type="Pfam" id="PF01130">
    <property type="entry name" value="CD36"/>
    <property type="match status" value="1"/>
</dbReference>
<keyword evidence="7 13" id="KW-0472">Membrane</keyword>
<keyword evidence="6 13" id="KW-1133">Transmembrane helix</keyword>
<keyword evidence="10" id="KW-0325">Glycoprotein</keyword>
<evidence type="ECO:0000256" key="12">
    <source>
        <dbReference type="ARBA" id="ARBA00042244"/>
    </source>
</evidence>
<comment type="subcellular location">
    <subcellularLocation>
        <location evidence="2">Cell membrane</location>
        <topology evidence="2">Multi-pass membrane protein</topology>
    </subcellularLocation>
    <subcellularLocation>
        <location evidence="1">Membrane</location>
        <location evidence="1">Caveola</location>
        <topology evidence="1">Multi-pass membrane protein</topology>
    </subcellularLocation>
</comment>
<keyword evidence="4" id="KW-1003">Cell membrane</keyword>
<dbReference type="PANTHER" id="PTHR11923">
    <property type="entry name" value="SCAVENGER RECEPTOR CLASS B TYPE-1 SR-B1"/>
    <property type="match status" value="1"/>
</dbReference>
<organism evidence="14">
    <name type="scientific">Oppiella nova</name>
    <dbReference type="NCBI Taxonomy" id="334625"/>
    <lineage>
        <taxon>Eukaryota</taxon>
        <taxon>Metazoa</taxon>
        <taxon>Ecdysozoa</taxon>
        <taxon>Arthropoda</taxon>
        <taxon>Chelicerata</taxon>
        <taxon>Arachnida</taxon>
        <taxon>Acari</taxon>
        <taxon>Acariformes</taxon>
        <taxon>Sarcoptiformes</taxon>
        <taxon>Oribatida</taxon>
        <taxon>Brachypylina</taxon>
        <taxon>Oppioidea</taxon>
        <taxon>Oppiidae</taxon>
        <taxon>Oppiella</taxon>
    </lineage>
</organism>
<evidence type="ECO:0000256" key="1">
    <source>
        <dbReference type="ARBA" id="ARBA00004189"/>
    </source>
</evidence>
<evidence type="ECO:0000313" key="14">
    <source>
        <dbReference type="EMBL" id="CAD7660906.1"/>
    </source>
</evidence>
<evidence type="ECO:0000256" key="5">
    <source>
        <dbReference type="ARBA" id="ARBA00022692"/>
    </source>
</evidence>
<dbReference type="InterPro" id="IPR002159">
    <property type="entry name" value="CD36_fam"/>
</dbReference>
<dbReference type="PANTHER" id="PTHR11923:SF110">
    <property type="entry name" value="SCAVENGER RECEPTOR CLASS B MEMBER 1"/>
    <property type="match status" value="1"/>
</dbReference>
<accession>A0A7R9MKS7</accession>
<proteinExistence type="inferred from homology"/>
<evidence type="ECO:0000256" key="9">
    <source>
        <dbReference type="ARBA" id="ARBA00023170"/>
    </source>
</evidence>
<sequence>MKKSSILWISSGFLLLLVGVVFLTTLPLVIMKIIDSKLVLSPDNPSWPLWRDLPVPIVQKFYLYNVTNAREVQSSGAVPHLQQIGPFVYRLYIKKNDINLTDSGRSVTFNERMTFHFDRDLSVDGLSLQITTLNAPLAIALQLIDNIKSPIFKGLAKFALNQLNED</sequence>
<keyword evidence="5 13" id="KW-0812">Transmembrane</keyword>
<dbReference type="GO" id="GO:0005044">
    <property type="term" value="F:scavenger receptor activity"/>
    <property type="evidence" value="ECO:0007669"/>
    <property type="project" value="TreeGrafter"/>
</dbReference>
<evidence type="ECO:0000256" key="8">
    <source>
        <dbReference type="ARBA" id="ARBA00023157"/>
    </source>
</evidence>
<dbReference type="GO" id="GO:0005901">
    <property type="term" value="C:caveola"/>
    <property type="evidence" value="ECO:0007669"/>
    <property type="project" value="UniProtKB-SubCell"/>
</dbReference>
<protein>
    <recommendedName>
        <fullName evidence="11">Scavenger receptor class B member 1</fullName>
    </recommendedName>
    <alternativeName>
        <fullName evidence="12">SR-BI</fullName>
    </alternativeName>
</protein>
<reference evidence="14" key="1">
    <citation type="submission" date="2020-11" db="EMBL/GenBank/DDBJ databases">
        <authorList>
            <person name="Tran Van P."/>
        </authorList>
    </citation>
    <scope>NUCLEOTIDE SEQUENCE</scope>
</reference>
<dbReference type="Proteomes" id="UP000728032">
    <property type="component" value="Unassembled WGS sequence"/>
</dbReference>
<feature type="non-terminal residue" evidence="14">
    <location>
        <position position="1"/>
    </location>
</feature>
<dbReference type="PRINTS" id="PR01609">
    <property type="entry name" value="CD36FAMILY"/>
</dbReference>
<evidence type="ECO:0000256" key="2">
    <source>
        <dbReference type="ARBA" id="ARBA00004651"/>
    </source>
</evidence>
<evidence type="ECO:0000256" key="6">
    <source>
        <dbReference type="ARBA" id="ARBA00022989"/>
    </source>
</evidence>
<gene>
    <name evidence="14" type="ORF">ONB1V03_LOCUS17468</name>
</gene>
<evidence type="ECO:0000256" key="4">
    <source>
        <dbReference type="ARBA" id="ARBA00022475"/>
    </source>
</evidence>
<keyword evidence="8" id="KW-1015">Disulfide bond</keyword>
<dbReference type="AlphaFoldDB" id="A0A7R9MKS7"/>
<dbReference type="OrthoDB" id="18585at2759"/>
<dbReference type="GO" id="GO:0005737">
    <property type="term" value="C:cytoplasm"/>
    <property type="evidence" value="ECO:0007669"/>
    <property type="project" value="TreeGrafter"/>
</dbReference>
<evidence type="ECO:0000256" key="3">
    <source>
        <dbReference type="ARBA" id="ARBA00010532"/>
    </source>
</evidence>
<feature type="transmembrane region" description="Helical" evidence="13">
    <location>
        <begin position="6"/>
        <end position="30"/>
    </location>
</feature>
<keyword evidence="9" id="KW-0675">Receptor</keyword>
<dbReference type="EMBL" id="OC936547">
    <property type="protein sequence ID" value="CAD7660906.1"/>
    <property type="molecule type" value="Genomic_DNA"/>
</dbReference>
<evidence type="ECO:0000256" key="7">
    <source>
        <dbReference type="ARBA" id="ARBA00023136"/>
    </source>
</evidence>
<evidence type="ECO:0000313" key="15">
    <source>
        <dbReference type="Proteomes" id="UP000728032"/>
    </source>
</evidence>